<dbReference type="EC" id="2.5.1.-" evidence="3"/>
<dbReference type="PANTHER" id="PTHR10291:SF43">
    <property type="entry name" value="DEHYDRODOLICHYL DIPHOSPHATE SYNTHASE COMPLEX SUBUNIT DHDDS"/>
    <property type="match status" value="1"/>
</dbReference>
<reference evidence="4 5" key="1">
    <citation type="submission" date="2017-10" db="EMBL/GenBank/DDBJ databases">
        <title>A novel species of cold-tolerant Malassezia isolated from bats.</title>
        <authorList>
            <person name="Lorch J.M."/>
            <person name="Palmer J.M."/>
            <person name="Vanderwolf K.J."/>
            <person name="Schmidt K.Z."/>
            <person name="Verant M.L."/>
            <person name="Weller T.J."/>
            <person name="Blehert D.S."/>
        </authorList>
    </citation>
    <scope>NUCLEOTIDE SEQUENCE [LARGE SCALE GENOMIC DNA]</scope>
    <source>
        <strain evidence="4 5">NWHC:44797-103</strain>
    </source>
</reference>
<dbReference type="OrthoDB" id="4173905at2759"/>
<dbReference type="EMBL" id="KZ454987">
    <property type="protein sequence ID" value="PKI85427.1"/>
    <property type="molecule type" value="Genomic_DNA"/>
</dbReference>
<gene>
    <name evidence="4" type="primary">RER2</name>
    <name evidence="4" type="ORF">MVES_000448</name>
</gene>
<dbReference type="AlphaFoldDB" id="A0A2N1JFV5"/>
<comment type="similarity">
    <text evidence="1 3">Belongs to the UPP synthase family.</text>
</comment>
<dbReference type="GO" id="GO:0016094">
    <property type="term" value="P:polyprenol biosynthetic process"/>
    <property type="evidence" value="ECO:0007669"/>
    <property type="project" value="TreeGrafter"/>
</dbReference>
<dbReference type="InterPro" id="IPR036424">
    <property type="entry name" value="UPP_synth-like_sf"/>
</dbReference>
<dbReference type="GO" id="GO:1904423">
    <property type="term" value="C:dehydrodolichyl diphosphate synthase complex"/>
    <property type="evidence" value="ECO:0007669"/>
    <property type="project" value="TreeGrafter"/>
</dbReference>
<proteinExistence type="inferred from homology"/>
<dbReference type="Gene3D" id="3.40.1180.10">
    <property type="entry name" value="Decaprenyl diphosphate synthase-like"/>
    <property type="match status" value="1"/>
</dbReference>
<dbReference type="Pfam" id="PF01255">
    <property type="entry name" value="Prenyltransf"/>
    <property type="match status" value="1"/>
</dbReference>
<dbReference type="GO" id="GO:0005811">
    <property type="term" value="C:lipid droplet"/>
    <property type="evidence" value="ECO:0007669"/>
    <property type="project" value="TreeGrafter"/>
</dbReference>
<dbReference type="CDD" id="cd00475">
    <property type="entry name" value="Cis_IPPS"/>
    <property type="match status" value="1"/>
</dbReference>
<accession>A0A2N1JFV5</accession>
<evidence type="ECO:0000256" key="2">
    <source>
        <dbReference type="ARBA" id="ARBA00022679"/>
    </source>
</evidence>
<name>A0A2N1JFV5_9BASI</name>
<sequence length="191" mass="21696">MALGGVQMVTVFAFAINNFKRSEEEVDALMALAKARLLELYQHGEVISRYSVRVRVVGKKELLPADVQEAIMTLEKATCHNTGAVLNICMPYSSQDEMCQAYASCVDVDQLGECTPPITRKDLDDKLLVSPNVPVDLLIRTSKVHRLSDFLLWQCNEHTQLHFVDQYWPMFGAKELIPILLQYQRCKIMGY</sequence>
<dbReference type="Proteomes" id="UP000232875">
    <property type="component" value="Unassembled WGS sequence"/>
</dbReference>
<evidence type="ECO:0000256" key="1">
    <source>
        <dbReference type="ARBA" id="ARBA00005432"/>
    </source>
</evidence>
<dbReference type="InterPro" id="IPR001441">
    <property type="entry name" value="UPP_synth-like"/>
</dbReference>
<dbReference type="GeneID" id="80899992"/>
<dbReference type="SUPFAM" id="SSF64005">
    <property type="entry name" value="Undecaprenyl diphosphate synthase"/>
    <property type="match status" value="1"/>
</dbReference>
<keyword evidence="5" id="KW-1185">Reference proteome</keyword>
<keyword evidence="2 3" id="KW-0808">Transferase</keyword>
<evidence type="ECO:0000313" key="5">
    <source>
        <dbReference type="Proteomes" id="UP000232875"/>
    </source>
</evidence>
<dbReference type="PANTHER" id="PTHR10291">
    <property type="entry name" value="DEHYDRODOLICHYL DIPHOSPHATE SYNTHASE FAMILY MEMBER"/>
    <property type="match status" value="1"/>
</dbReference>
<dbReference type="GO" id="GO:0016020">
    <property type="term" value="C:membrane"/>
    <property type="evidence" value="ECO:0007669"/>
    <property type="project" value="TreeGrafter"/>
</dbReference>
<dbReference type="STRING" id="2020962.A0A2N1JFV5"/>
<protein>
    <recommendedName>
        <fullName evidence="3">Alkyl transferase</fullName>
        <ecNumber evidence="3">2.5.1.-</ecNumber>
    </recommendedName>
</protein>
<dbReference type="RefSeq" id="XP_056061320.1">
    <property type="nucleotide sequence ID" value="XM_056205345.1"/>
</dbReference>
<organism evidence="4 5">
    <name type="scientific">Malassezia vespertilionis</name>
    <dbReference type="NCBI Taxonomy" id="2020962"/>
    <lineage>
        <taxon>Eukaryota</taxon>
        <taxon>Fungi</taxon>
        <taxon>Dikarya</taxon>
        <taxon>Basidiomycota</taxon>
        <taxon>Ustilaginomycotina</taxon>
        <taxon>Malasseziomycetes</taxon>
        <taxon>Malasseziales</taxon>
        <taxon>Malasseziaceae</taxon>
        <taxon>Malassezia</taxon>
    </lineage>
</organism>
<dbReference type="GO" id="GO:0045547">
    <property type="term" value="F:ditrans,polycis-polyprenyl diphosphate synthase [(2E,6E)-farnesyl diphosphate specific] activity"/>
    <property type="evidence" value="ECO:0007669"/>
    <property type="project" value="TreeGrafter"/>
</dbReference>
<dbReference type="NCBIfam" id="TIGR00055">
    <property type="entry name" value="uppS"/>
    <property type="match status" value="1"/>
</dbReference>
<evidence type="ECO:0000313" key="4">
    <source>
        <dbReference type="EMBL" id="PKI85427.1"/>
    </source>
</evidence>
<dbReference type="GO" id="GO:0005783">
    <property type="term" value="C:endoplasmic reticulum"/>
    <property type="evidence" value="ECO:0007669"/>
    <property type="project" value="TreeGrafter"/>
</dbReference>
<evidence type="ECO:0000256" key="3">
    <source>
        <dbReference type="RuleBase" id="RU363018"/>
    </source>
</evidence>